<name>A0A2S8HBV8_9PSED</name>
<comment type="caution">
    <text evidence="1">The sequence shown here is derived from an EMBL/GenBank/DDBJ whole genome shotgun (WGS) entry which is preliminary data.</text>
</comment>
<reference evidence="1 2" key="1">
    <citation type="submission" date="2018-02" db="EMBL/GenBank/DDBJ databases">
        <title>Draft genome sequencing of Pseudomonas frederiksbergensis 11-D3.</title>
        <authorList>
            <person name="Zheng B.-X."/>
        </authorList>
    </citation>
    <scope>NUCLEOTIDE SEQUENCE [LARGE SCALE GENOMIC DNA]</scope>
    <source>
        <strain evidence="1 2">11-D3</strain>
    </source>
</reference>
<organism evidence="1 2">
    <name type="scientific">Pseudomonas frederiksbergensis</name>
    <dbReference type="NCBI Taxonomy" id="104087"/>
    <lineage>
        <taxon>Bacteria</taxon>
        <taxon>Pseudomonadati</taxon>
        <taxon>Pseudomonadota</taxon>
        <taxon>Gammaproteobacteria</taxon>
        <taxon>Pseudomonadales</taxon>
        <taxon>Pseudomonadaceae</taxon>
        <taxon>Pseudomonas</taxon>
    </lineage>
</organism>
<dbReference type="AlphaFoldDB" id="A0A2S8HBV8"/>
<sequence>MNSPVPVSIDVFTVTRPHILLKTDLISHPEAHIGLSIVNHYRDSKGVLVLLGPWLEQAKYETVNLYVNDNSNPVASEIVMDSSAAVELRLPMGLLVEGVNTFYCTVERLSGNIEKSQELKVLYFVYAPGGDVPVVGGGNSALGISVNADQRGCRAGGAGCDPDPGLAS</sequence>
<dbReference type="RefSeq" id="WP_105346271.1">
    <property type="nucleotide sequence ID" value="NZ_PUIN01000015.1"/>
</dbReference>
<evidence type="ECO:0000313" key="2">
    <source>
        <dbReference type="Proteomes" id="UP000239687"/>
    </source>
</evidence>
<evidence type="ECO:0000313" key="1">
    <source>
        <dbReference type="EMBL" id="PQP00004.1"/>
    </source>
</evidence>
<dbReference type="EMBL" id="PUIN01000015">
    <property type="protein sequence ID" value="PQP00004.1"/>
    <property type="molecule type" value="Genomic_DNA"/>
</dbReference>
<protein>
    <submittedName>
        <fullName evidence="1">Uncharacterized protein</fullName>
    </submittedName>
</protein>
<gene>
    <name evidence="1" type="ORF">C5612_23925</name>
</gene>
<accession>A0A2S8HBV8</accession>
<proteinExistence type="predicted"/>
<dbReference type="Proteomes" id="UP000239687">
    <property type="component" value="Unassembled WGS sequence"/>
</dbReference>